<evidence type="ECO:0000313" key="6">
    <source>
        <dbReference type="Proteomes" id="UP000187203"/>
    </source>
</evidence>
<dbReference type="InterPro" id="IPR006501">
    <property type="entry name" value="Pectinesterase_inhib_dom"/>
</dbReference>
<proteinExistence type="inferred from homology"/>
<keyword evidence="1 3" id="KW-0732">Signal</keyword>
<protein>
    <submittedName>
        <fullName evidence="5">Pectinesterase inhibitor</fullName>
    </submittedName>
</protein>
<dbReference type="GO" id="GO:0004857">
    <property type="term" value="F:enzyme inhibitor activity"/>
    <property type="evidence" value="ECO:0007669"/>
    <property type="project" value="InterPro"/>
</dbReference>
<dbReference type="InterPro" id="IPR051955">
    <property type="entry name" value="PME_Inhibitor"/>
</dbReference>
<dbReference type="Gene3D" id="1.20.140.40">
    <property type="entry name" value="Invertase/pectin methylesterase inhibitor family protein"/>
    <property type="match status" value="1"/>
</dbReference>
<feature type="chain" id="PRO_5012141945" evidence="3">
    <location>
        <begin position="31"/>
        <end position="177"/>
    </location>
</feature>
<evidence type="ECO:0000256" key="1">
    <source>
        <dbReference type="ARBA" id="ARBA00022729"/>
    </source>
</evidence>
<name>A0A1R3ICQ2_9ROSI</name>
<dbReference type="Proteomes" id="UP000187203">
    <property type="component" value="Unassembled WGS sequence"/>
</dbReference>
<evidence type="ECO:0000256" key="3">
    <source>
        <dbReference type="SAM" id="SignalP"/>
    </source>
</evidence>
<evidence type="ECO:0000313" key="5">
    <source>
        <dbReference type="EMBL" id="OMO80359.1"/>
    </source>
</evidence>
<accession>A0A1R3ICQ2</accession>
<comment type="caution">
    <text evidence="5">The sequence shown here is derived from an EMBL/GenBank/DDBJ whole genome shotgun (WGS) entry which is preliminary data.</text>
</comment>
<dbReference type="OrthoDB" id="764172at2759"/>
<comment type="similarity">
    <text evidence="2">Belongs to the PMEI family.</text>
</comment>
<dbReference type="PANTHER" id="PTHR31080:SF134">
    <property type="entry name" value="CELL WALL _ VACUOLAR INHIBITOR OF FRUCTOSIDASE 2-LIKE"/>
    <property type="match status" value="1"/>
</dbReference>
<evidence type="ECO:0000256" key="2">
    <source>
        <dbReference type="ARBA" id="ARBA00038471"/>
    </source>
</evidence>
<keyword evidence="6" id="KW-1185">Reference proteome</keyword>
<dbReference type="InterPro" id="IPR035513">
    <property type="entry name" value="Invertase/methylesterase_inhib"/>
</dbReference>
<feature type="domain" description="Pectinesterase inhibitor" evidence="4">
    <location>
        <begin position="33"/>
        <end position="172"/>
    </location>
</feature>
<dbReference type="EMBL" id="AWUE01018442">
    <property type="protein sequence ID" value="OMO80359.1"/>
    <property type="molecule type" value="Genomic_DNA"/>
</dbReference>
<dbReference type="Pfam" id="PF04043">
    <property type="entry name" value="PMEI"/>
    <property type="match status" value="1"/>
</dbReference>
<gene>
    <name evidence="5" type="ORF">COLO4_24127</name>
</gene>
<dbReference type="SUPFAM" id="SSF101148">
    <property type="entry name" value="Plant invertase/pectin methylesterase inhibitor"/>
    <property type="match status" value="1"/>
</dbReference>
<sequence>MGFQFPLRTMLFTIIPLLVLNQSLIRTTGGQEIGKALIATTCNKTEYPKDCISTLESDPRSFISNITGLARIALEITAWKANSSLIVAQYWTSRQRDYRSWDFSKVCTDYYSDSINSLKDSLKAFDEMKFDKAYQSLQSVHNNIAGCQRAGVTDFNDLNAMMLKITKYVLVVLHQLF</sequence>
<dbReference type="PANTHER" id="PTHR31080">
    <property type="entry name" value="PECTINESTERASE INHIBITOR-LIKE"/>
    <property type="match status" value="1"/>
</dbReference>
<organism evidence="5 6">
    <name type="scientific">Corchorus olitorius</name>
    <dbReference type="NCBI Taxonomy" id="93759"/>
    <lineage>
        <taxon>Eukaryota</taxon>
        <taxon>Viridiplantae</taxon>
        <taxon>Streptophyta</taxon>
        <taxon>Embryophyta</taxon>
        <taxon>Tracheophyta</taxon>
        <taxon>Spermatophyta</taxon>
        <taxon>Magnoliopsida</taxon>
        <taxon>eudicotyledons</taxon>
        <taxon>Gunneridae</taxon>
        <taxon>Pentapetalae</taxon>
        <taxon>rosids</taxon>
        <taxon>malvids</taxon>
        <taxon>Malvales</taxon>
        <taxon>Malvaceae</taxon>
        <taxon>Grewioideae</taxon>
        <taxon>Apeibeae</taxon>
        <taxon>Corchorus</taxon>
    </lineage>
</organism>
<dbReference type="SMART" id="SM00856">
    <property type="entry name" value="PMEI"/>
    <property type="match status" value="1"/>
</dbReference>
<dbReference type="NCBIfam" id="TIGR01614">
    <property type="entry name" value="PME_inhib"/>
    <property type="match status" value="1"/>
</dbReference>
<reference evidence="6" key="1">
    <citation type="submission" date="2013-09" db="EMBL/GenBank/DDBJ databases">
        <title>Corchorus olitorius genome sequencing.</title>
        <authorList>
            <person name="Alam M."/>
            <person name="Haque M.S."/>
            <person name="Islam M.S."/>
            <person name="Emdad E.M."/>
            <person name="Islam M.M."/>
            <person name="Ahmed B."/>
            <person name="Halim A."/>
            <person name="Hossen Q.M.M."/>
            <person name="Hossain M.Z."/>
            <person name="Ahmed R."/>
            <person name="Khan M.M."/>
            <person name="Islam R."/>
            <person name="Rashid M.M."/>
            <person name="Khan S.A."/>
            <person name="Rahman M.S."/>
            <person name="Alam M."/>
            <person name="Yahiya A.S."/>
            <person name="Khan M.S."/>
            <person name="Azam M.S."/>
            <person name="Haque T."/>
            <person name="Lashkar M.Z.H."/>
            <person name="Akhand A.I."/>
            <person name="Morshed G."/>
            <person name="Roy S."/>
            <person name="Uddin K.S."/>
            <person name="Rabeya T."/>
            <person name="Hossain A.S."/>
            <person name="Chowdhury A."/>
            <person name="Snigdha A.R."/>
            <person name="Mortoza M.S."/>
            <person name="Matin S.A."/>
            <person name="Hoque S.M.E."/>
            <person name="Islam M.K."/>
            <person name="Roy D.K."/>
            <person name="Haider R."/>
            <person name="Moosa M.M."/>
            <person name="Elias S.M."/>
            <person name="Hasan A.M."/>
            <person name="Jahan S."/>
            <person name="Shafiuddin M."/>
            <person name="Mahmood N."/>
            <person name="Shommy N.S."/>
        </authorList>
    </citation>
    <scope>NUCLEOTIDE SEQUENCE [LARGE SCALE GENOMIC DNA]</scope>
    <source>
        <strain evidence="6">cv. O-4</strain>
    </source>
</reference>
<feature type="signal peptide" evidence="3">
    <location>
        <begin position="1"/>
        <end position="30"/>
    </location>
</feature>
<dbReference type="AlphaFoldDB" id="A0A1R3ICQ2"/>
<evidence type="ECO:0000259" key="4">
    <source>
        <dbReference type="SMART" id="SM00856"/>
    </source>
</evidence>